<evidence type="ECO:0000256" key="4">
    <source>
        <dbReference type="ARBA" id="ARBA00012043"/>
    </source>
</evidence>
<evidence type="ECO:0000256" key="9">
    <source>
        <dbReference type="ARBA" id="ARBA00049047"/>
    </source>
</evidence>
<comment type="catalytic activity">
    <reaction evidence="9">
        <text>(1S,2R)-1-C-(indol-3-yl)glycerol 3-phosphate + L-serine = D-glyceraldehyde 3-phosphate + L-tryptophan + H2O</text>
        <dbReference type="Rhea" id="RHEA:10532"/>
        <dbReference type="ChEBI" id="CHEBI:15377"/>
        <dbReference type="ChEBI" id="CHEBI:33384"/>
        <dbReference type="ChEBI" id="CHEBI:57912"/>
        <dbReference type="ChEBI" id="CHEBI:58866"/>
        <dbReference type="ChEBI" id="CHEBI:59776"/>
        <dbReference type="EC" id="4.2.1.20"/>
    </reaction>
</comment>
<dbReference type="PANTHER" id="PTHR43406">
    <property type="entry name" value="TRYPTOPHAN SYNTHASE, ALPHA CHAIN"/>
    <property type="match status" value="1"/>
</dbReference>
<dbReference type="InterPro" id="IPR011060">
    <property type="entry name" value="RibuloseP-bd_barrel"/>
</dbReference>
<keyword evidence="5" id="KW-0028">Amino-acid biosynthesis</keyword>
<evidence type="ECO:0000256" key="5">
    <source>
        <dbReference type="ARBA" id="ARBA00022605"/>
    </source>
</evidence>
<dbReference type="InterPro" id="IPR002028">
    <property type="entry name" value="Trp_synthase_suA"/>
</dbReference>
<keyword evidence="8" id="KW-0456">Lyase</keyword>
<dbReference type="Gene3D" id="3.20.20.70">
    <property type="entry name" value="Aldolase class I"/>
    <property type="match status" value="1"/>
</dbReference>
<evidence type="ECO:0000256" key="6">
    <source>
        <dbReference type="ARBA" id="ARBA00022822"/>
    </source>
</evidence>
<reference evidence="10" key="1">
    <citation type="submission" date="2020-05" db="EMBL/GenBank/DDBJ databases">
        <authorList>
            <person name="Chiriac C."/>
            <person name="Salcher M."/>
            <person name="Ghai R."/>
            <person name="Kavagutti S V."/>
        </authorList>
    </citation>
    <scope>NUCLEOTIDE SEQUENCE</scope>
</reference>
<dbReference type="NCBIfam" id="TIGR00262">
    <property type="entry name" value="trpA"/>
    <property type="match status" value="1"/>
</dbReference>
<organism evidence="10">
    <name type="scientific">freshwater metagenome</name>
    <dbReference type="NCBI Taxonomy" id="449393"/>
    <lineage>
        <taxon>unclassified sequences</taxon>
        <taxon>metagenomes</taxon>
        <taxon>ecological metagenomes</taxon>
    </lineage>
</organism>
<sequence>MSRRLSEVFAQTKSADRAALIGYLPAGFPTPDASIELMNAMIDAGVDAIEVGLPYSDPLMDGADIQFAVDAALSAGTTTDVVLDVVRRLDGERAAILVMSYWNPIERYGVERFAVALAAAGGNGVITPDLTPEEAGPWLAATKANEIDRIFLVAPSSTDDRIVTVVKNTSGFVYAASTMGVTGARSQVGAGAQGLVARARLATDLPIAVGLGVSTGAQAHEVAAYSDGVIVGSAFVRCIRQAVDLPAALAAVRTLAGELAEGVNRRAG</sequence>
<evidence type="ECO:0000313" key="10">
    <source>
        <dbReference type="EMBL" id="CAB4832961.1"/>
    </source>
</evidence>
<dbReference type="UniPathway" id="UPA00035">
    <property type="reaction ID" value="UER00044"/>
</dbReference>
<evidence type="ECO:0000256" key="2">
    <source>
        <dbReference type="ARBA" id="ARBA00004733"/>
    </source>
</evidence>
<dbReference type="EMBL" id="CAFABK010000055">
    <property type="protein sequence ID" value="CAB4832961.1"/>
    <property type="molecule type" value="Genomic_DNA"/>
</dbReference>
<evidence type="ECO:0000256" key="8">
    <source>
        <dbReference type="ARBA" id="ARBA00023239"/>
    </source>
</evidence>
<comment type="pathway">
    <text evidence="2">Amino-acid biosynthesis; L-tryptophan biosynthesis; L-tryptophan from chorismate: step 5/5.</text>
</comment>
<dbReference type="InterPro" id="IPR013785">
    <property type="entry name" value="Aldolase_TIM"/>
</dbReference>
<evidence type="ECO:0000256" key="3">
    <source>
        <dbReference type="ARBA" id="ARBA00011270"/>
    </source>
</evidence>
<keyword evidence="6" id="KW-0822">Tryptophan biosynthesis</keyword>
<dbReference type="CDD" id="cd04724">
    <property type="entry name" value="Tryptophan_synthase_alpha"/>
    <property type="match status" value="1"/>
</dbReference>
<accession>A0A6J7AJ01</accession>
<dbReference type="InterPro" id="IPR018204">
    <property type="entry name" value="Trp_synthase_alpha_AS"/>
</dbReference>
<name>A0A6J7AJ01_9ZZZZ</name>
<keyword evidence="7" id="KW-0057">Aromatic amino acid biosynthesis</keyword>
<dbReference type="GO" id="GO:0005829">
    <property type="term" value="C:cytosol"/>
    <property type="evidence" value="ECO:0007669"/>
    <property type="project" value="TreeGrafter"/>
</dbReference>
<dbReference type="HAMAP" id="MF_00131">
    <property type="entry name" value="Trp_synth_alpha"/>
    <property type="match status" value="1"/>
</dbReference>
<dbReference type="AlphaFoldDB" id="A0A6J7AJ01"/>
<protein>
    <recommendedName>
        <fullName evidence="4">tryptophan synthase</fullName>
        <ecNumber evidence="4">4.2.1.20</ecNumber>
    </recommendedName>
</protein>
<proteinExistence type="inferred from homology"/>
<dbReference type="PANTHER" id="PTHR43406:SF1">
    <property type="entry name" value="TRYPTOPHAN SYNTHASE ALPHA CHAIN, CHLOROPLASTIC"/>
    <property type="match status" value="1"/>
</dbReference>
<evidence type="ECO:0000256" key="7">
    <source>
        <dbReference type="ARBA" id="ARBA00023141"/>
    </source>
</evidence>
<evidence type="ECO:0000256" key="1">
    <source>
        <dbReference type="ARBA" id="ARBA00003365"/>
    </source>
</evidence>
<dbReference type="GO" id="GO:0004834">
    <property type="term" value="F:tryptophan synthase activity"/>
    <property type="evidence" value="ECO:0007669"/>
    <property type="project" value="UniProtKB-EC"/>
</dbReference>
<dbReference type="EC" id="4.2.1.20" evidence="4"/>
<dbReference type="Pfam" id="PF00290">
    <property type="entry name" value="Trp_syntA"/>
    <property type="match status" value="1"/>
</dbReference>
<comment type="function">
    <text evidence="1">The alpha subunit is responsible for the aldol cleavage of indoleglycerol phosphate to indole and glyceraldehyde 3-phosphate.</text>
</comment>
<dbReference type="PROSITE" id="PS00167">
    <property type="entry name" value="TRP_SYNTHASE_ALPHA"/>
    <property type="match status" value="1"/>
</dbReference>
<gene>
    <name evidence="10" type="ORF">UFOPK3204_01170</name>
</gene>
<dbReference type="SUPFAM" id="SSF51366">
    <property type="entry name" value="Ribulose-phoshate binding barrel"/>
    <property type="match status" value="1"/>
</dbReference>
<dbReference type="FunFam" id="3.20.20.70:FF:000037">
    <property type="entry name" value="Tryptophan synthase alpha chain"/>
    <property type="match status" value="1"/>
</dbReference>
<comment type="subunit">
    <text evidence="3">Tetramer of two alpha and two beta chains.</text>
</comment>